<feature type="compositionally biased region" description="Basic and acidic residues" evidence="1">
    <location>
        <begin position="424"/>
        <end position="440"/>
    </location>
</feature>
<evidence type="ECO:0000256" key="1">
    <source>
        <dbReference type="SAM" id="MobiDB-lite"/>
    </source>
</evidence>
<dbReference type="AlphaFoldDB" id="A0AAV5X2J7"/>
<protein>
    <submittedName>
        <fullName evidence="3">Uncharacterized protein</fullName>
    </submittedName>
</protein>
<feature type="region of interest" description="Disordered" evidence="1">
    <location>
        <begin position="498"/>
        <end position="525"/>
    </location>
</feature>
<evidence type="ECO:0000313" key="3">
    <source>
        <dbReference type="EMBL" id="GMT37791.1"/>
    </source>
</evidence>
<comment type="caution">
    <text evidence="3">The sequence shown here is derived from an EMBL/GenBank/DDBJ whole genome shotgun (WGS) entry which is preliminary data.</text>
</comment>
<dbReference type="EMBL" id="BTSY01000001">
    <property type="protein sequence ID" value="GMT10602.1"/>
    <property type="molecule type" value="Genomic_DNA"/>
</dbReference>
<reference evidence="3" key="1">
    <citation type="submission" date="2023-10" db="EMBL/GenBank/DDBJ databases">
        <title>Genome assembly of Pristionchus species.</title>
        <authorList>
            <person name="Yoshida K."/>
            <person name="Sommer R.J."/>
        </authorList>
    </citation>
    <scope>NUCLEOTIDE SEQUENCE</scope>
    <source>
        <strain evidence="3">RS5133</strain>
    </source>
</reference>
<feature type="region of interest" description="Disordered" evidence="1">
    <location>
        <begin position="390"/>
        <end position="483"/>
    </location>
</feature>
<feature type="non-terminal residue" evidence="3">
    <location>
        <position position="1"/>
    </location>
</feature>
<evidence type="ECO:0000313" key="2">
    <source>
        <dbReference type="EMBL" id="GMT10602.1"/>
    </source>
</evidence>
<feature type="compositionally biased region" description="Acidic residues" evidence="1">
    <location>
        <begin position="461"/>
        <end position="470"/>
    </location>
</feature>
<keyword evidence="4" id="KW-1185">Reference proteome</keyword>
<feature type="non-terminal residue" evidence="3">
    <location>
        <position position="525"/>
    </location>
</feature>
<dbReference type="Proteomes" id="UP001432322">
    <property type="component" value="Unassembled WGS sequence"/>
</dbReference>
<evidence type="ECO:0000313" key="4">
    <source>
        <dbReference type="Proteomes" id="UP001432322"/>
    </source>
</evidence>
<proteinExistence type="predicted"/>
<organism evidence="3 4">
    <name type="scientific">Pristionchus fissidentatus</name>
    <dbReference type="NCBI Taxonomy" id="1538716"/>
    <lineage>
        <taxon>Eukaryota</taxon>
        <taxon>Metazoa</taxon>
        <taxon>Ecdysozoa</taxon>
        <taxon>Nematoda</taxon>
        <taxon>Chromadorea</taxon>
        <taxon>Rhabditida</taxon>
        <taxon>Rhabditina</taxon>
        <taxon>Diplogasteromorpha</taxon>
        <taxon>Diplogasteroidea</taxon>
        <taxon>Neodiplogasteridae</taxon>
        <taxon>Pristionchus</taxon>
    </lineage>
</organism>
<feature type="compositionally biased region" description="Acidic residues" evidence="1">
    <location>
        <begin position="503"/>
        <end position="525"/>
    </location>
</feature>
<feature type="compositionally biased region" description="Basic and acidic residues" evidence="1">
    <location>
        <begin position="471"/>
        <end position="482"/>
    </location>
</feature>
<sequence>TRYVCGRSRRVLKKRQRKRAITMSCSKFNEKTTSPLSDDSPRFMRDLIGFALVVRRYNVETLWRSSLTRSAPYQIRRLFSPFADGSYTKLPSLPFRPMLTKLENYQSSDLSKSSNNYLLKWMKIERCDSDGIFVFLRPEGAKHLLQLLRNAKDSDDFSSASDCLQGAFILGSALTTRSDLMVLSMAFSLWSYLHTAHSQIVEFGLDKKLVWRVLNTMHNKYRGTTRIYPVIAFLESTRSNVPIEQRELAVDCVRSIINRREDAKWKEKLDNMETKLQMFTERKEEGEFARTSVKMTDVGVQLGRVMREDEMETTVNNMMNDVVRKERQGEIVSKVSMGIQTMAKSFTKSLESSSVYANVDAAYKKWQTEKMFHVTVESVRADIEEKKMRKIEMKKKKESPMERMDSPSVADSEMYENGNENDDSERSGEETNRGVLKKIEGNNIEYKPLRDCGRDSASYDGSEENQDMVEPDGRRSIERAETDSAIYFPLERSFINKIKVEPKEEEEEEMYEDEEEEYDDEDEEE</sequence>
<gene>
    <name evidence="2" type="ORF">PFISCL1PPCAC_1899</name>
    <name evidence="3" type="ORF">PFISCL1PPCAC_29088</name>
</gene>
<accession>A0AAV5X2J7</accession>
<dbReference type="EMBL" id="BTSY01000267">
    <property type="protein sequence ID" value="GMT37791.1"/>
    <property type="molecule type" value="Genomic_DNA"/>
</dbReference>
<name>A0AAV5X2J7_9BILA</name>